<feature type="region of interest" description="Disordered" evidence="1">
    <location>
        <begin position="206"/>
        <end position="246"/>
    </location>
</feature>
<organism evidence="2 3">
    <name type="scientific">Marinomonas aquiplantarum</name>
    <dbReference type="NCBI Taxonomy" id="491951"/>
    <lineage>
        <taxon>Bacteria</taxon>
        <taxon>Pseudomonadati</taxon>
        <taxon>Pseudomonadota</taxon>
        <taxon>Gammaproteobacteria</taxon>
        <taxon>Oceanospirillales</taxon>
        <taxon>Oceanospirillaceae</taxon>
        <taxon>Marinomonas</taxon>
    </lineage>
</organism>
<name>A0A366D0I4_9GAMM</name>
<proteinExistence type="predicted"/>
<feature type="compositionally biased region" description="Polar residues" evidence="1">
    <location>
        <begin position="216"/>
        <end position="234"/>
    </location>
</feature>
<dbReference type="SUPFAM" id="SSF69255">
    <property type="entry name" value="gp5 N-terminal domain-like"/>
    <property type="match status" value="1"/>
</dbReference>
<reference evidence="2 3" key="1">
    <citation type="submission" date="2018-06" db="EMBL/GenBank/DDBJ databases">
        <title>Genomic Encyclopedia of Type Strains, Phase III (KMG-III): the genomes of soil and plant-associated and newly described type strains.</title>
        <authorList>
            <person name="Whitman W."/>
        </authorList>
    </citation>
    <scope>NUCLEOTIDE SEQUENCE [LARGE SCALE GENOMIC DNA]</scope>
    <source>
        <strain evidence="2 3">CECT 7732</strain>
    </source>
</reference>
<accession>A0A366D0I4</accession>
<evidence type="ECO:0000313" key="3">
    <source>
        <dbReference type="Proteomes" id="UP000252086"/>
    </source>
</evidence>
<dbReference type="AlphaFoldDB" id="A0A366D0I4"/>
<keyword evidence="3" id="KW-1185">Reference proteome</keyword>
<comment type="caution">
    <text evidence="2">The sequence shown here is derived from an EMBL/GenBank/DDBJ whole genome shotgun (WGS) entry which is preliminary data.</text>
</comment>
<gene>
    <name evidence="2" type="ORF">DFP76_104265</name>
</gene>
<sequence>MEKVIERVLMRKYPELKSGWHLPMWAKVTDIQKPLTGQTATEEEPIYTVSVQLLKESGEEDKDVPVMEDVLLPVPAGGEQRGFWSKPSKGTIVELAFAYGSPAHPFIRSILPHGLKLPNIAETDQRWQQSETGYMQVNKDNEWETKGKNSLTEIEQDLKFKAGQLAEVIATKHHAGDDTTNIYSLLHDLMNTVADLAKIAGTHNHSYTWSDPGGAATTSPPMNTSSYTQKSAEATEQAAKLQPLLK</sequence>
<evidence type="ECO:0008006" key="4">
    <source>
        <dbReference type="Google" id="ProtNLM"/>
    </source>
</evidence>
<dbReference type="OrthoDB" id="5812814at2"/>
<dbReference type="RefSeq" id="WP_113874397.1">
    <property type="nucleotide sequence ID" value="NZ_QNRF01000004.1"/>
</dbReference>
<evidence type="ECO:0000256" key="1">
    <source>
        <dbReference type="SAM" id="MobiDB-lite"/>
    </source>
</evidence>
<dbReference type="EMBL" id="QNRF01000004">
    <property type="protein sequence ID" value="RBO83446.1"/>
    <property type="molecule type" value="Genomic_DNA"/>
</dbReference>
<evidence type="ECO:0000313" key="2">
    <source>
        <dbReference type="EMBL" id="RBO83446.1"/>
    </source>
</evidence>
<dbReference type="Proteomes" id="UP000252086">
    <property type="component" value="Unassembled WGS sequence"/>
</dbReference>
<protein>
    <recommendedName>
        <fullName evidence="4">Gp5/Type VI secretion system Vgr protein OB-fold domain-containing protein</fullName>
    </recommendedName>
</protein>